<proteinExistence type="predicted"/>
<feature type="signal peptide" evidence="2">
    <location>
        <begin position="1"/>
        <end position="32"/>
    </location>
</feature>
<dbReference type="Proteomes" id="UP000694871">
    <property type="component" value="Unplaced"/>
</dbReference>
<evidence type="ECO:0000256" key="2">
    <source>
        <dbReference type="SAM" id="SignalP"/>
    </source>
</evidence>
<organism evidence="3 4">
    <name type="scientific">Gekko japonicus</name>
    <name type="common">Schlegel's Japanese gecko</name>
    <dbReference type="NCBI Taxonomy" id="146911"/>
    <lineage>
        <taxon>Eukaryota</taxon>
        <taxon>Metazoa</taxon>
        <taxon>Chordata</taxon>
        <taxon>Craniata</taxon>
        <taxon>Vertebrata</taxon>
        <taxon>Euteleostomi</taxon>
        <taxon>Lepidosauria</taxon>
        <taxon>Squamata</taxon>
        <taxon>Bifurcata</taxon>
        <taxon>Gekkota</taxon>
        <taxon>Gekkonidae</taxon>
        <taxon>Gekkoninae</taxon>
        <taxon>Gekko</taxon>
    </lineage>
</organism>
<dbReference type="GeneID" id="107117726"/>
<keyword evidence="3" id="KW-1185">Reference proteome</keyword>
<dbReference type="InterPro" id="IPR031473">
    <property type="entry name" value="DUF4684"/>
</dbReference>
<evidence type="ECO:0000313" key="3">
    <source>
        <dbReference type="Proteomes" id="UP000694871"/>
    </source>
</evidence>
<dbReference type="RefSeq" id="XP_015275371.1">
    <property type="nucleotide sequence ID" value="XM_015419885.1"/>
</dbReference>
<dbReference type="PANTHER" id="PTHR38493:SF1">
    <property type="entry name" value="SFI1 SPINDLE BODY DOMAIN-CONTAINING PROTEIN"/>
    <property type="match status" value="1"/>
</dbReference>
<accession>A0ABM1KNT4</accession>
<sequence>MPSIRHPGALLLFGRLIGQLVSPAFISWSAAAARASERHKARVWLESARRQRLLASCFERWKAKVSRAQERREEERLPKRPAGGKAVRRWRKAVRGSRALRRSMGTVVQQSSNYWTKAAAFHLCLRERSGLVRAPKFRKMPLSWPSKQRRNGEEGLPPSVAVRARLNGSASHVWLVVYRSQSSTAGPSRQGPPDSPGRAERQAKHAEIRSSSAEMDSTRRLWSKYLRLWRHNVLLRRFRESWRIRHLVRAWLLWKDACRTEWVVQALARQRLAQWGWKAWRRRYLQTWVAEHFLEAQDRSLLKRAFGRWRHLAAEVNHQPQGSFSVSQPLSGNTGADLTKVRSWMPKDAESSW</sequence>
<evidence type="ECO:0000313" key="4">
    <source>
        <dbReference type="RefSeq" id="XP_015275371.1"/>
    </source>
</evidence>
<reference evidence="4" key="1">
    <citation type="submission" date="2025-08" db="UniProtKB">
        <authorList>
            <consortium name="RefSeq"/>
        </authorList>
    </citation>
    <scope>IDENTIFICATION</scope>
</reference>
<protein>
    <submittedName>
        <fullName evidence="4">Uncharacterized protein LOC107117726</fullName>
    </submittedName>
</protein>
<gene>
    <name evidence="4" type="primary">LOC107117726</name>
</gene>
<name>A0ABM1KNT4_GEKJA</name>
<keyword evidence="2" id="KW-0732">Signal</keyword>
<evidence type="ECO:0000256" key="1">
    <source>
        <dbReference type="SAM" id="MobiDB-lite"/>
    </source>
</evidence>
<feature type="chain" id="PRO_5046573019" evidence="2">
    <location>
        <begin position="33"/>
        <end position="353"/>
    </location>
</feature>
<feature type="region of interest" description="Disordered" evidence="1">
    <location>
        <begin position="183"/>
        <end position="212"/>
    </location>
</feature>
<dbReference type="PANTHER" id="PTHR38493">
    <property type="entry name" value="CHROMOSOME 1 OPEN READING FRAME 167"/>
    <property type="match status" value="1"/>
</dbReference>
<feature type="compositionally biased region" description="Basic and acidic residues" evidence="1">
    <location>
        <begin position="197"/>
        <end position="208"/>
    </location>
</feature>